<organism evidence="1 2">
    <name type="scientific">Acanthoscelides obtectus</name>
    <name type="common">Bean weevil</name>
    <name type="synonym">Bruchus obtectus</name>
    <dbReference type="NCBI Taxonomy" id="200917"/>
    <lineage>
        <taxon>Eukaryota</taxon>
        <taxon>Metazoa</taxon>
        <taxon>Ecdysozoa</taxon>
        <taxon>Arthropoda</taxon>
        <taxon>Hexapoda</taxon>
        <taxon>Insecta</taxon>
        <taxon>Pterygota</taxon>
        <taxon>Neoptera</taxon>
        <taxon>Endopterygota</taxon>
        <taxon>Coleoptera</taxon>
        <taxon>Polyphaga</taxon>
        <taxon>Cucujiformia</taxon>
        <taxon>Chrysomeloidea</taxon>
        <taxon>Chrysomelidae</taxon>
        <taxon>Bruchinae</taxon>
        <taxon>Bruchini</taxon>
        <taxon>Acanthoscelides</taxon>
    </lineage>
</organism>
<accession>A0A9P0P8W0</accession>
<evidence type="ECO:0000313" key="1">
    <source>
        <dbReference type="EMBL" id="CAH1975750.1"/>
    </source>
</evidence>
<reference evidence="1" key="1">
    <citation type="submission" date="2022-03" db="EMBL/GenBank/DDBJ databases">
        <authorList>
            <person name="Sayadi A."/>
        </authorList>
    </citation>
    <scope>NUCLEOTIDE SEQUENCE</scope>
</reference>
<dbReference type="EMBL" id="CAKOFQ010006839">
    <property type="protein sequence ID" value="CAH1975750.1"/>
    <property type="molecule type" value="Genomic_DNA"/>
</dbReference>
<keyword evidence="2" id="KW-1185">Reference proteome</keyword>
<name>A0A9P0P8W0_ACAOB</name>
<dbReference type="Proteomes" id="UP001152888">
    <property type="component" value="Unassembled WGS sequence"/>
</dbReference>
<proteinExistence type="predicted"/>
<protein>
    <submittedName>
        <fullName evidence="1">Uncharacterized protein</fullName>
    </submittedName>
</protein>
<sequence>MCACCIIRVAFPLSPVSPNGPTVPNGCVGLRTSW</sequence>
<gene>
    <name evidence="1" type="ORF">ACAOBT_LOCUS11759</name>
</gene>
<comment type="caution">
    <text evidence="1">The sequence shown here is derived from an EMBL/GenBank/DDBJ whole genome shotgun (WGS) entry which is preliminary data.</text>
</comment>
<evidence type="ECO:0000313" key="2">
    <source>
        <dbReference type="Proteomes" id="UP001152888"/>
    </source>
</evidence>
<dbReference type="AlphaFoldDB" id="A0A9P0P8W0"/>